<dbReference type="AlphaFoldDB" id="A0A1G1XMQ0"/>
<evidence type="ECO:0000313" key="1">
    <source>
        <dbReference type="EMBL" id="OGY41415.1"/>
    </source>
</evidence>
<organism evidence="1 2">
    <name type="scientific">Candidatus Buchananbacteria bacterium RBG_13_39_9</name>
    <dbReference type="NCBI Taxonomy" id="1797531"/>
    <lineage>
        <taxon>Bacteria</taxon>
        <taxon>Candidatus Buchananiibacteriota</taxon>
    </lineage>
</organism>
<evidence type="ECO:0000313" key="2">
    <source>
        <dbReference type="Proteomes" id="UP000176260"/>
    </source>
</evidence>
<name>A0A1G1XMQ0_9BACT</name>
<sequence>MDFRLNKIIFSWLTEKGILQDTDFVSVAGACKDLVIYPFSSESRYLMSMIDLAITKHGVKTIILTQHQDCAGYGGQGCFATVKDEKAHLIADLKKVKGHILQKHAQLDIKMFLICQKDKNWNFEEIKD</sequence>
<proteinExistence type="predicted"/>
<dbReference type="InterPro" id="IPR046871">
    <property type="entry name" value="Pro_CA_2"/>
</dbReference>
<protein>
    <recommendedName>
        <fullName evidence="3">Carbonic anhydrase</fullName>
    </recommendedName>
</protein>
<gene>
    <name evidence="1" type="ORF">A2Y67_02705</name>
</gene>
<accession>A0A1G1XMQ0</accession>
<reference evidence="1 2" key="1">
    <citation type="journal article" date="2016" name="Nat. Commun.">
        <title>Thousands of microbial genomes shed light on interconnected biogeochemical processes in an aquifer system.</title>
        <authorList>
            <person name="Anantharaman K."/>
            <person name="Brown C.T."/>
            <person name="Hug L.A."/>
            <person name="Sharon I."/>
            <person name="Castelle C.J."/>
            <person name="Probst A.J."/>
            <person name="Thomas B.C."/>
            <person name="Singh A."/>
            <person name="Wilkins M.J."/>
            <person name="Karaoz U."/>
            <person name="Brodie E.L."/>
            <person name="Williams K.H."/>
            <person name="Hubbard S.S."/>
            <person name="Banfield J.F."/>
        </authorList>
    </citation>
    <scope>NUCLEOTIDE SEQUENCE [LARGE SCALE GENOMIC DNA]</scope>
</reference>
<dbReference type="Pfam" id="PF20393">
    <property type="entry name" value="Pro_CA_2"/>
    <property type="match status" value="1"/>
</dbReference>
<comment type="caution">
    <text evidence="1">The sequence shown here is derived from an EMBL/GenBank/DDBJ whole genome shotgun (WGS) entry which is preliminary data.</text>
</comment>
<dbReference type="Proteomes" id="UP000176260">
    <property type="component" value="Unassembled WGS sequence"/>
</dbReference>
<evidence type="ECO:0008006" key="3">
    <source>
        <dbReference type="Google" id="ProtNLM"/>
    </source>
</evidence>
<dbReference type="EMBL" id="MHIA01000029">
    <property type="protein sequence ID" value="OGY41415.1"/>
    <property type="molecule type" value="Genomic_DNA"/>
</dbReference>